<accession>A0A383EN75</accession>
<dbReference type="PROSITE" id="PS51094">
    <property type="entry name" value="PTS_EIIA_TYPE_2"/>
    <property type="match status" value="1"/>
</dbReference>
<dbReference type="GO" id="GO:0030295">
    <property type="term" value="F:protein kinase activator activity"/>
    <property type="evidence" value="ECO:0007669"/>
    <property type="project" value="TreeGrafter"/>
</dbReference>
<dbReference type="EMBL" id="UINC01227154">
    <property type="protein sequence ID" value="SVE57923.1"/>
    <property type="molecule type" value="Genomic_DNA"/>
</dbReference>
<dbReference type="InterPro" id="IPR016152">
    <property type="entry name" value="PTrfase/Anion_transptr"/>
</dbReference>
<dbReference type="SUPFAM" id="SSF55804">
    <property type="entry name" value="Phoshotransferase/anion transport protein"/>
    <property type="match status" value="1"/>
</dbReference>
<dbReference type="Pfam" id="PF00359">
    <property type="entry name" value="PTS_EIIA_2"/>
    <property type="match status" value="1"/>
</dbReference>
<dbReference type="PANTHER" id="PTHR47738:SF1">
    <property type="entry name" value="NITROGEN REGULATORY PROTEIN"/>
    <property type="match status" value="1"/>
</dbReference>
<feature type="domain" description="PTS EIIA type-2" evidence="1">
    <location>
        <begin position="1"/>
        <end position="120"/>
    </location>
</feature>
<dbReference type="Gene3D" id="3.40.930.10">
    <property type="entry name" value="Mannitol-specific EII, Chain A"/>
    <property type="match status" value="1"/>
</dbReference>
<sequence>THLLSLDILSDTIKLFTYIKEQENIFTSSAGRGIAYPHSTSVEIDKLTCILGISHKGIDFNSPDGHDCHIILLTLSPINEPKEHRKFITRFRSMVDNPEIRSHMIDSRTCNETFNIISDWEKENNQDDII</sequence>
<gene>
    <name evidence="2" type="ORF">METZ01_LOCUS510777</name>
</gene>
<organism evidence="2">
    <name type="scientific">marine metagenome</name>
    <dbReference type="NCBI Taxonomy" id="408172"/>
    <lineage>
        <taxon>unclassified sequences</taxon>
        <taxon>metagenomes</taxon>
        <taxon>ecological metagenomes</taxon>
    </lineage>
</organism>
<feature type="non-terminal residue" evidence="2">
    <location>
        <position position="1"/>
    </location>
</feature>
<name>A0A383EN75_9ZZZZ</name>
<dbReference type="PANTHER" id="PTHR47738">
    <property type="entry name" value="PTS SYSTEM FRUCTOSE-LIKE EIIA COMPONENT-RELATED"/>
    <property type="match status" value="1"/>
</dbReference>
<dbReference type="InterPro" id="IPR002178">
    <property type="entry name" value="PTS_EIIA_type-2_dom"/>
</dbReference>
<protein>
    <recommendedName>
        <fullName evidence="1">PTS EIIA type-2 domain-containing protein</fullName>
    </recommendedName>
</protein>
<proteinExistence type="predicted"/>
<evidence type="ECO:0000313" key="2">
    <source>
        <dbReference type="EMBL" id="SVE57923.1"/>
    </source>
</evidence>
<reference evidence="2" key="1">
    <citation type="submission" date="2018-05" db="EMBL/GenBank/DDBJ databases">
        <authorList>
            <person name="Lanie J.A."/>
            <person name="Ng W.-L."/>
            <person name="Kazmierczak K.M."/>
            <person name="Andrzejewski T.M."/>
            <person name="Davidsen T.M."/>
            <person name="Wayne K.J."/>
            <person name="Tettelin H."/>
            <person name="Glass J.I."/>
            <person name="Rusch D."/>
            <person name="Podicherti R."/>
            <person name="Tsui H.-C.T."/>
            <person name="Winkler M.E."/>
        </authorList>
    </citation>
    <scope>NUCLEOTIDE SEQUENCE</scope>
</reference>
<dbReference type="AlphaFoldDB" id="A0A383EN75"/>
<dbReference type="InterPro" id="IPR051541">
    <property type="entry name" value="PTS_SugarTrans_NitroReg"/>
</dbReference>
<evidence type="ECO:0000259" key="1">
    <source>
        <dbReference type="PROSITE" id="PS51094"/>
    </source>
</evidence>